<name>W5JMK4_ANODA</name>
<dbReference type="VEuPathDB" id="VectorBase:ADAC004130"/>
<dbReference type="GO" id="GO:0006508">
    <property type="term" value="P:proteolysis"/>
    <property type="evidence" value="ECO:0007669"/>
    <property type="project" value="InterPro"/>
</dbReference>
<dbReference type="EnsemblMetazoa" id="ADAC004130-RA">
    <property type="protein sequence ID" value="ADAC004130-PA"/>
    <property type="gene ID" value="ADAC004130"/>
</dbReference>
<sequence>MMIDNYECAGYTFYSKFDSGNLGKVELVRCAEGLGIVGNTVSSGPIGIGTVAGSGSSNVASISGVPIIGSGVTSSGSGVVSNSTIIATSTSASAIVAATLGVGLHQQHGVTGNSASTASAMAGLGLPIPSPTPHATENPLVEIEFNLWTRPDCAGTPYENQNRTWFHFAVTGGRPNQIVKFNVMNLNKQAKLFSQGMHPVTKVGPNGRWERIKDKPSYSITNDVFYISFLHKAPEIGSEQTKIYYAFTFPFTYTELLDQLATFDRKFGRHPFELNKMAYEISQKYDTSCVAGATNSTTPTPGDGTKQPSSRRKGKLAKMERIDRTSPESFDETARDGTAIGTPKPSSDASESVPVESSAALQKTAKREPSGMVIDENTSESMQQITNLVNKVKIELPQGGGPVASSSSSTSACSKLKLPSFHQQLSGSSGSTANVVAPTTTTVATTTDDDTKGAEQRDEIYYYRELLTHSVEHRRIELLTISSFHGIQTAREPRLRNLFPEEQAQRCHTFRDKKIVFISSRVHPGETPASFVLNGFLSMLLDRKSIVSQTLRRMYVFKVIPFLNPDGVYNGLYRSDTRGHNLNRVYLGPCHETQPAIYAARKLIRYYHLGTDEVEPYELEQEKKSSSPECIHQVAVGGPPNTISQGEPSTAEDAEGSTSTVATSSAPTNVGTSAALATKKGRQISSIIAGCAPPPPANIAAIIGPTTATTNNTTTTNSSQNRTTTITTTTTYTQNHKAKLPSLIVPCTGGGNTITPIAPIAVPAKRLAPSSLTSSAVLSIEGNRKRRTIEQQQQQQPTKTTTCRCGDIVVIVVVG</sequence>
<dbReference type="Gene3D" id="2.60.40.3120">
    <property type="match status" value="1"/>
</dbReference>
<feature type="domain" description="Peptidase M14" evidence="5">
    <location>
        <begin position="437"/>
        <end position="785"/>
    </location>
</feature>
<evidence type="ECO:0000313" key="7">
    <source>
        <dbReference type="EnsemblMetazoa" id="ADAC004130-PA"/>
    </source>
</evidence>
<evidence type="ECO:0000313" key="6">
    <source>
        <dbReference type="EMBL" id="ETN64135.1"/>
    </source>
</evidence>
<dbReference type="InterPro" id="IPR050821">
    <property type="entry name" value="Cytosolic_carboxypeptidase"/>
</dbReference>
<evidence type="ECO:0000256" key="1">
    <source>
        <dbReference type="ARBA" id="ARBA00001947"/>
    </source>
</evidence>
<dbReference type="PANTHER" id="PTHR12756">
    <property type="entry name" value="CYTOSOLIC CARBOXYPEPTIDASE"/>
    <property type="match status" value="1"/>
</dbReference>
<dbReference type="eggNOG" id="KOG3641">
    <property type="taxonomic scope" value="Eukaryota"/>
</dbReference>
<dbReference type="Pfam" id="PF00246">
    <property type="entry name" value="Peptidase_M14"/>
    <property type="match status" value="1"/>
</dbReference>
<dbReference type="VEuPathDB" id="VectorBase:ADAR2_008673"/>
<organism evidence="6">
    <name type="scientific">Anopheles darlingi</name>
    <name type="common">Mosquito</name>
    <dbReference type="NCBI Taxonomy" id="43151"/>
    <lineage>
        <taxon>Eukaryota</taxon>
        <taxon>Metazoa</taxon>
        <taxon>Ecdysozoa</taxon>
        <taxon>Arthropoda</taxon>
        <taxon>Hexapoda</taxon>
        <taxon>Insecta</taxon>
        <taxon>Pterygota</taxon>
        <taxon>Neoptera</taxon>
        <taxon>Endopterygota</taxon>
        <taxon>Diptera</taxon>
        <taxon>Nematocera</taxon>
        <taxon>Culicoidea</taxon>
        <taxon>Culicidae</taxon>
        <taxon>Anophelinae</taxon>
        <taxon>Anopheles</taxon>
    </lineage>
</organism>
<proteinExistence type="inferred from homology"/>
<evidence type="ECO:0000313" key="8">
    <source>
        <dbReference type="Proteomes" id="UP000000673"/>
    </source>
</evidence>
<evidence type="ECO:0000259" key="5">
    <source>
        <dbReference type="PROSITE" id="PS52035"/>
    </source>
</evidence>
<reference evidence="6" key="2">
    <citation type="submission" date="2010-05" db="EMBL/GenBank/DDBJ databases">
        <authorList>
            <person name="Almeida L.G."/>
            <person name="Nicolas M.F."/>
            <person name="Souza R.C."/>
            <person name="Vasconcelos A.T.R."/>
        </authorList>
    </citation>
    <scope>NUCLEOTIDE SEQUENCE</scope>
</reference>
<gene>
    <name evidence="6" type="ORF">AND_004130</name>
</gene>
<feature type="compositionally biased region" description="Low complexity" evidence="4">
    <location>
        <begin position="345"/>
        <end position="359"/>
    </location>
</feature>
<dbReference type="HOGENOM" id="CLU_007523_3_1_1"/>
<comment type="similarity">
    <text evidence="2 3">Belongs to the peptidase M14 family.</text>
</comment>
<dbReference type="STRING" id="43151.W5JMK4"/>
<dbReference type="PANTHER" id="PTHR12756:SF12">
    <property type="entry name" value="CYTOSOLIC CARBOXYPEPTIDASE-LIKE PROTEIN 5"/>
    <property type="match status" value="1"/>
</dbReference>
<dbReference type="Gene3D" id="3.40.630.10">
    <property type="entry name" value="Zn peptidases"/>
    <property type="match status" value="1"/>
</dbReference>
<feature type="region of interest" description="Disordered" evidence="4">
    <location>
        <begin position="292"/>
        <end position="379"/>
    </location>
</feature>
<dbReference type="SUPFAM" id="SSF53187">
    <property type="entry name" value="Zn-dependent exopeptidases"/>
    <property type="match status" value="1"/>
</dbReference>
<evidence type="ECO:0000256" key="4">
    <source>
        <dbReference type="SAM" id="MobiDB-lite"/>
    </source>
</evidence>
<dbReference type="InterPro" id="IPR000834">
    <property type="entry name" value="Peptidase_M14"/>
</dbReference>
<comment type="caution">
    <text evidence="3">Lacks conserved residue(s) required for the propagation of feature annotation.</text>
</comment>
<dbReference type="EMBL" id="ADMH02001091">
    <property type="protein sequence ID" value="ETN64135.1"/>
    <property type="molecule type" value="Genomic_DNA"/>
</dbReference>
<keyword evidence="8" id="KW-1185">Reference proteome</keyword>
<dbReference type="AlphaFoldDB" id="W5JMK4"/>
<dbReference type="InterPro" id="IPR040626">
    <property type="entry name" value="Pepdidase_M14_N"/>
</dbReference>
<reference evidence="6" key="3">
    <citation type="journal article" date="2013" name="Nucleic Acids Res.">
        <title>The genome of Anopheles darlingi, the main neotropical malaria vector.</title>
        <authorList>
            <person name="Marinotti O."/>
            <person name="Cerqueira G.C."/>
            <person name="de Almeida L.G."/>
            <person name="Ferro M.I."/>
            <person name="Loreto E.L."/>
            <person name="Zaha A."/>
            <person name="Teixeira S.M."/>
            <person name="Wespiser A.R."/>
            <person name="Almeida E Silva A."/>
            <person name="Schlindwein A.D."/>
            <person name="Pacheco A.C."/>
            <person name="Silva A.L."/>
            <person name="Graveley B.R."/>
            <person name="Walenz B.P."/>
            <person name="Lima Bde A."/>
            <person name="Ribeiro C.A."/>
            <person name="Nunes-Silva C.G."/>
            <person name="de Carvalho C.R."/>
            <person name="Soares C.M."/>
            <person name="de Menezes C.B."/>
            <person name="Matiolli C."/>
            <person name="Caffrey D."/>
            <person name="Araujo D.A."/>
            <person name="de Oliveira D.M."/>
            <person name="Golenbock D."/>
            <person name="Grisard E.C."/>
            <person name="Fantinatti-Garboggini F."/>
            <person name="de Carvalho F.M."/>
            <person name="Barcellos F.G."/>
            <person name="Prosdocimi F."/>
            <person name="May G."/>
            <person name="Azevedo Junior G.M."/>
            <person name="Guimaraes G.M."/>
            <person name="Goldman G.H."/>
            <person name="Padilha I.Q."/>
            <person name="Batista Jda S."/>
            <person name="Ferro J.A."/>
            <person name="Ribeiro J.M."/>
            <person name="Fietto J.L."/>
            <person name="Dabbas K.M."/>
            <person name="Cerdeira L."/>
            <person name="Agnez-Lima L.F."/>
            <person name="Brocchi M."/>
            <person name="de Carvalho M.O."/>
            <person name="Teixeira Mde M."/>
            <person name="Diniz Maia Mde M."/>
            <person name="Goldman M.H."/>
            <person name="Cruz Schneider M.P."/>
            <person name="Felipe M.S."/>
            <person name="Hungria M."/>
            <person name="Nicolas M.F."/>
            <person name="Pereira M."/>
            <person name="Montes M.A."/>
            <person name="Cantao M.E."/>
            <person name="Vincentz M."/>
            <person name="Rafael M.S."/>
            <person name="Silverman N."/>
            <person name="Stoco P.H."/>
            <person name="Souza R.C."/>
            <person name="Vicentini R."/>
            <person name="Gazzinelli R.T."/>
            <person name="Neves Rde O."/>
            <person name="Silva R."/>
            <person name="Astolfi-Filho S."/>
            <person name="Maciel T.E."/>
            <person name="Urmenyi T.P."/>
            <person name="Tadei W.P."/>
            <person name="Camargo E.P."/>
            <person name="de Vasconcelos A.T."/>
        </authorList>
    </citation>
    <scope>NUCLEOTIDE SEQUENCE</scope>
</reference>
<dbReference type="GO" id="GO:0008270">
    <property type="term" value="F:zinc ion binding"/>
    <property type="evidence" value="ECO:0007669"/>
    <property type="project" value="InterPro"/>
</dbReference>
<dbReference type="PROSITE" id="PS52035">
    <property type="entry name" value="PEPTIDASE_M14"/>
    <property type="match status" value="1"/>
</dbReference>
<feature type="compositionally biased region" description="Basic and acidic residues" evidence="4">
    <location>
        <begin position="317"/>
        <end position="326"/>
    </location>
</feature>
<evidence type="ECO:0000256" key="2">
    <source>
        <dbReference type="ARBA" id="ARBA00005988"/>
    </source>
</evidence>
<dbReference type="Proteomes" id="UP000000673">
    <property type="component" value="Unassembled WGS sequence"/>
</dbReference>
<accession>W5JMK4</accession>
<comment type="cofactor">
    <cofactor evidence="1">
        <name>Zn(2+)</name>
        <dbReference type="ChEBI" id="CHEBI:29105"/>
    </cofactor>
</comment>
<dbReference type="Pfam" id="PF18027">
    <property type="entry name" value="Pepdidase_M14_N"/>
    <property type="match status" value="1"/>
</dbReference>
<evidence type="ECO:0000256" key="3">
    <source>
        <dbReference type="PROSITE-ProRule" id="PRU01379"/>
    </source>
</evidence>
<feature type="compositionally biased region" description="Low complexity" evidence="4">
    <location>
        <begin position="657"/>
        <end position="668"/>
    </location>
</feature>
<reference evidence="7" key="4">
    <citation type="submission" date="2015-06" db="UniProtKB">
        <authorList>
            <consortium name="EnsemblMetazoa"/>
        </authorList>
    </citation>
    <scope>IDENTIFICATION</scope>
</reference>
<dbReference type="GO" id="GO:0004181">
    <property type="term" value="F:metallocarboxypeptidase activity"/>
    <property type="evidence" value="ECO:0007669"/>
    <property type="project" value="InterPro"/>
</dbReference>
<reference evidence="6 8" key="1">
    <citation type="journal article" date="2010" name="BMC Genomics">
        <title>Combination of measures distinguishes pre-miRNAs from other stem-loops in the genome of the newly sequenced Anopheles darlingi.</title>
        <authorList>
            <person name="Mendes N.D."/>
            <person name="Freitas A.T."/>
            <person name="Vasconcelos A.T."/>
            <person name="Sagot M.F."/>
        </authorList>
    </citation>
    <scope>NUCLEOTIDE SEQUENCE</scope>
</reference>
<protein>
    <recommendedName>
        <fullName evidence="5">Peptidase M14 domain-containing protein</fullName>
    </recommendedName>
</protein>
<feature type="region of interest" description="Disordered" evidence="4">
    <location>
        <begin position="635"/>
        <end position="668"/>
    </location>
</feature>